<evidence type="ECO:0000256" key="5">
    <source>
        <dbReference type="ARBA" id="ARBA00022833"/>
    </source>
</evidence>
<dbReference type="OMA" id="MIDNISH"/>
<evidence type="ECO:0000256" key="2">
    <source>
        <dbReference type="ARBA" id="ARBA00022723"/>
    </source>
</evidence>
<dbReference type="PROSITE" id="PS50016">
    <property type="entry name" value="ZF_PHD_2"/>
    <property type="match status" value="2"/>
</dbReference>
<dbReference type="InterPro" id="IPR001841">
    <property type="entry name" value="Znf_RING"/>
</dbReference>
<evidence type="ECO:0000313" key="14">
    <source>
        <dbReference type="Proteomes" id="UP000444721"/>
    </source>
</evidence>
<dbReference type="PROSITE" id="PS01359">
    <property type="entry name" value="ZF_PHD_1"/>
    <property type="match status" value="1"/>
</dbReference>
<dbReference type="SMART" id="SM00249">
    <property type="entry name" value="PHD"/>
    <property type="match status" value="2"/>
</dbReference>
<gene>
    <name evidence="13" type="ORF">FDP41_013654</name>
</gene>
<reference evidence="13 14" key="1">
    <citation type="journal article" date="2019" name="Sci. Rep.">
        <title>Nanopore sequencing improves the draft genome of the human pathogenic amoeba Naegleria fowleri.</title>
        <authorList>
            <person name="Liechti N."/>
            <person name="Schurch N."/>
            <person name="Bruggmann R."/>
            <person name="Wittwer M."/>
        </authorList>
    </citation>
    <scope>NUCLEOTIDE SEQUENCE [LARGE SCALE GENOMIC DNA]</scope>
    <source>
        <strain evidence="13 14">ATCC 30894</strain>
    </source>
</reference>
<feature type="compositionally biased region" description="Low complexity" evidence="10">
    <location>
        <begin position="199"/>
        <end position="210"/>
    </location>
</feature>
<comment type="caution">
    <text evidence="13">The sequence shown here is derived from an EMBL/GenBank/DDBJ whole genome shotgun (WGS) entry which is preliminary data.</text>
</comment>
<feature type="domain" description="PHD-type" evidence="11">
    <location>
        <begin position="130"/>
        <end position="184"/>
    </location>
</feature>
<keyword evidence="8" id="KW-0539">Nucleus</keyword>
<organism evidence="13 14">
    <name type="scientific">Naegleria fowleri</name>
    <name type="common">Brain eating amoeba</name>
    <dbReference type="NCBI Taxonomy" id="5763"/>
    <lineage>
        <taxon>Eukaryota</taxon>
        <taxon>Discoba</taxon>
        <taxon>Heterolobosea</taxon>
        <taxon>Tetramitia</taxon>
        <taxon>Eutetramitia</taxon>
        <taxon>Vahlkampfiidae</taxon>
        <taxon>Naegleria</taxon>
    </lineage>
</organism>
<sequence>MTSSSTNNNHEQASSHEDSSKKKKASSPNMNKRAKKVKKPTTPKPSTTTATPTNSGTITSSSTTSSSPSTPGNSSNKSASSKCQVCGSSAETSKNFMLTCKTCGHKIHLNCYDNDHLSKKFAKDWECVECKSCEVCKKSTYDADNQILICNRCDRGYHQNCCTGRFRNIPTGDKPWFCEECWTYLSEKKKKKKRKTDEPAQQEAPQQNEEGSLFELKPIEEQQQVSKLSTTPEPTDSALQNGGAPHAPLTTEFIPEIPATKIIHPEIINTTTNVVPLGTAALEPVENNAKINVFVVFTFEDKLIYSSQMMIDNISHGDQRSSIALNYFKNLKHYLIQRLKLKLEDTLVDEDCDDEIRAVFLVQKFGIRRLVIKERDRFGTEIRIEIDRWYFEVYKLKDGDTIFVELTLKPTTQGSLPPSSSTHDDGNGFATRVVE</sequence>
<dbReference type="InterPro" id="IPR019786">
    <property type="entry name" value="Zinc_finger_PHD-type_CS"/>
</dbReference>
<dbReference type="SUPFAM" id="SSF57903">
    <property type="entry name" value="FYVE/PHD zinc finger"/>
    <property type="match status" value="2"/>
</dbReference>
<dbReference type="PANTHER" id="PTHR45888:SF4">
    <property type="entry name" value="PHD FINGER PROTEIN 10"/>
    <property type="match status" value="1"/>
</dbReference>
<feature type="compositionally biased region" description="Basic residues" evidence="10">
    <location>
        <begin position="32"/>
        <end position="41"/>
    </location>
</feature>
<dbReference type="VEuPathDB" id="AmoebaDB:FDP41_013654"/>
<evidence type="ECO:0000256" key="9">
    <source>
        <dbReference type="PROSITE-ProRule" id="PRU00175"/>
    </source>
</evidence>
<keyword evidence="2" id="KW-0479">Metal-binding</keyword>
<evidence type="ECO:0000259" key="11">
    <source>
        <dbReference type="PROSITE" id="PS50016"/>
    </source>
</evidence>
<evidence type="ECO:0000259" key="12">
    <source>
        <dbReference type="PROSITE" id="PS50089"/>
    </source>
</evidence>
<keyword evidence="5" id="KW-0862">Zinc</keyword>
<name>A0A6A5C3K2_NAEFO</name>
<dbReference type="AlphaFoldDB" id="A0A6A5C3K2"/>
<evidence type="ECO:0000256" key="7">
    <source>
        <dbReference type="ARBA" id="ARBA00023163"/>
    </source>
</evidence>
<dbReference type="RefSeq" id="XP_044565153.1">
    <property type="nucleotide sequence ID" value="XM_044704308.1"/>
</dbReference>
<dbReference type="VEuPathDB" id="AmoebaDB:NfTy_027380"/>
<dbReference type="GO" id="GO:0008270">
    <property type="term" value="F:zinc ion binding"/>
    <property type="evidence" value="ECO:0007669"/>
    <property type="project" value="UniProtKB-KW"/>
</dbReference>
<keyword evidence="4 9" id="KW-0863">Zinc-finger</keyword>
<evidence type="ECO:0000256" key="10">
    <source>
        <dbReference type="SAM" id="MobiDB-lite"/>
    </source>
</evidence>
<evidence type="ECO:0000256" key="3">
    <source>
        <dbReference type="ARBA" id="ARBA00022737"/>
    </source>
</evidence>
<dbReference type="Gene3D" id="3.30.40.10">
    <property type="entry name" value="Zinc/RING finger domain, C3HC4 (zinc finger)"/>
    <property type="match status" value="2"/>
</dbReference>
<evidence type="ECO:0000256" key="8">
    <source>
        <dbReference type="ARBA" id="ARBA00023242"/>
    </source>
</evidence>
<evidence type="ECO:0000313" key="13">
    <source>
        <dbReference type="EMBL" id="KAF0980440.1"/>
    </source>
</evidence>
<feature type="compositionally biased region" description="Low complexity" evidence="10">
    <location>
        <begin position="44"/>
        <end position="76"/>
    </location>
</feature>
<evidence type="ECO:0000256" key="1">
    <source>
        <dbReference type="ARBA" id="ARBA00004123"/>
    </source>
</evidence>
<dbReference type="PROSITE" id="PS50089">
    <property type="entry name" value="ZF_RING_2"/>
    <property type="match status" value="1"/>
</dbReference>
<feature type="domain" description="RING-type" evidence="12">
    <location>
        <begin position="83"/>
        <end position="131"/>
    </location>
</feature>
<keyword evidence="3" id="KW-0677">Repeat</keyword>
<dbReference type="EMBL" id="VFQX01000019">
    <property type="protein sequence ID" value="KAF0980440.1"/>
    <property type="molecule type" value="Genomic_DNA"/>
</dbReference>
<evidence type="ECO:0000256" key="4">
    <source>
        <dbReference type="ARBA" id="ARBA00022771"/>
    </source>
</evidence>
<dbReference type="VEuPathDB" id="AmoebaDB:NF0043420"/>
<keyword evidence="6" id="KW-0805">Transcription regulation</keyword>
<feature type="domain" description="PHD-type" evidence="11">
    <location>
        <begin position="80"/>
        <end position="133"/>
    </location>
</feature>
<feature type="compositionally biased region" description="Polar residues" evidence="10">
    <location>
        <begin position="221"/>
        <end position="240"/>
    </location>
</feature>
<evidence type="ECO:0000256" key="6">
    <source>
        <dbReference type="ARBA" id="ARBA00023015"/>
    </source>
</evidence>
<dbReference type="PANTHER" id="PTHR45888">
    <property type="entry name" value="HL01030P-RELATED"/>
    <property type="match status" value="1"/>
</dbReference>
<dbReference type="InterPro" id="IPR013083">
    <property type="entry name" value="Znf_RING/FYVE/PHD"/>
</dbReference>
<accession>A0A6A5C3K2</accession>
<dbReference type="GO" id="GO:0005634">
    <property type="term" value="C:nucleus"/>
    <property type="evidence" value="ECO:0007669"/>
    <property type="project" value="UniProtKB-SubCell"/>
</dbReference>
<keyword evidence="14" id="KW-1185">Reference proteome</keyword>
<dbReference type="InterPro" id="IPR011011">
    <property type="entry name" value="Znf_FYVE_PHD"/>
</dbReference>
<dbReference type="Proteomes" id="UP000444721">
    <property type="component" value="Unassembled WGS sequence"/>
</dbReference>
<proteinExistence type="predicted"/>
<comment type="subcellular location">
    <subcellularLocation>
        <location evidence="1">Nucleus</location>
    </subcellularLocation>
</comment>
<feature type="region of interest" description="Disordered" evidence="10">
    <location>
        <begin position="192"/>
        <end position="250"/>
    </location>
</feature>
<dbReference type="OrthoDB" id="787137at2759"/>
<dbReference type="GeneID" id="68120869"/>
<feature type="compositionally biased region" description="Polar residues" evidence="10">
    <location>
        <begin position="1"/>
        <end position="12"/>
    </location>
</feature>
<dbReference type="SMART" id="SM00184">
    <property type="entry name" value="RING"/>
    <property type="match status" value="2"/>
</dbReference>
<dbReference type="Pfam" id="PF00628">
    <property type="entry name" value="PHD"/>
    <property type="match status" value="2"/>
</dbReference>
<evidence type="ECO:0008006" key="15">
    <source>
        <dbReference type="Google" id="ProtNLM"/>
    </source>
</evidence>
<protein>
    <recommendedName>
        <fullName evidence="15">PHD-type domain-containing protein</fullName>
    </recommendedName>
</protein>
<dbReference type="InterPro" id="IPR019787">
    <property type="entry name" value="Znf_PHD-finger"/>
</dbReference>
<feature type="region of interest" description="Disordered" evidence="10">
    <location>
        <begin position="1"/>
        <end position="81"/>
    </location>
</feature>
<dbReference type="InterPro" id="IPR001965">
    <property type="entry name" value="Znf_PHD"/>
</dbReference>
<keyword evidence="7" id="KW-0804">Transcription</keyword>